<dbReference type="Pfam" id="PF00004">
    <property type="entry name" value="AAA"/>
    <property type="match status" value="1"/>
</dbReference>
<evidence type="ECO:0000256" key="8">
    <source>
        <dbReference type="ARBA" id="ARBA00022840"/>
    </source>
</evidence>
<evidence type="ECO:0000256" key="6">
    <source>
        <dbReference type="ARBA" id="ARBA00022801"/>
    </source>
</evidence>
<dbReference type="CDD" id="cd19501">
    <property type="entry name" value="RecA-like_FtsH"/>
    <property type="match status" value="1"/>
</dbReference>
<evidence type="ECO:0000313" key="19">
    <source>
        <dbReference type="Proteomes" id="UP000481033"/>
    </source>
</evidence>
<dbReference type="HAMAP" id="MF_01458">
    <property type="entry name" value="FtsH"/>
    <property type="match status" value="1"/>
</dbReference>
<evidence type="ECO:0000256" key="3">
    <source>
        <dbReference type="ARBA" id="ARBA00022692"/>
    </source>
</evidence>
<comment type="subunit">
    <text evidence="15">Homohexamer.</text>
</comment>
<dbReference type="GO" id="GO:0004176">
    <property type="term" value="F:ATP-dependent peptidase activity"/>
    <property type="evidence" value="ECO:0007669"/>
    <property type="project" value="InterPro"/>
</dbReference>
<dbReference type="InterPro" id="IPR037219">
    <property type="entry name" value="Peptidase_M41-like"/>
</dbReference>
<dbReference type="GO" id="GO:0008270">
    <property type="term" value="F:zinc ion binding"/>
    <property type="evidence" value="ECO:0007669"/>
    <property type="project" value="UniProtKB-UniRule"/>
</dbReference>
<evidence type="ECO:0000256" key="7">
    <source>
        <dbReference type="ARBA" id="ARBA00022833"/>
    </source>
</evidence>
<dbReference type="Proteomes" id="UP000481033">
    <property type="component" value="Unassembled WGS sequence"/>
</dbReference>
<comment type="similarity">
    <text evidence="16">Belongs to the AAA ATPase family.</text>
</comment>
<evidence type="ECO:0000256" key="13">
    <source>
        <dbReference type="ARBA" id="ARBA00060402"/>
    </source>
</evidence>
<dbReference type="FunFam" id="1.20.58.760:FF:000001">
    <property type="entry name" value="ATP-dependent zinc metalloprotease FtsH"/>
    <property type="match status" value="1"/>
</dbReference>
<name>A0A6M0RP55_9CYAN</name>
<evidence type="ECO:0000256" key="1">
    <source>
        <dbReference type="ARBA" id="ARBA00010044"/>
    </source>
</evidence>
<comment type="caution">
    <text evidence="18">The sequence shown here is derived from an EMBL/GenBank/DDBJ whole genome shotgun (WGS) entry which is preliminary data.</text>
</comment>
<evidence type="ECO:0000256" key="2">
    <source>
        <dbReference type="ARBA" id="ARBA00022670"/>
    </source>
</evidence>
<keyword evidence="7 15" id="KW-0862">Zinc</keyword>
<dbReference type="InterPro" id="IPR041569">
    <property type="entry name" value="AAA_lid_3"/>
</dbReference>
<feature type="transmembrane region" description="Helical" evidence="15">
    <location>
        <begin position="117"/>
        <end position="139"/>
    </location>
</feature>
<keyword evidence="12 15" id="KW-0472">Membrane</keyword>
<dbReference type="GO" id="GO:0005524">
    <property type="term" value="F:ATP binding"/>
    <property type="evidence" value="ECO:0007669"/>
    <property type="project" value="UniProtKB-UniRule"/>
</dbReference>
<proteinExistence type="inferred from homology"/>
<feature type="binding site" evidence="15">
    <location>
        <begin position="214"/>
        <end position="221"/>
    </location>
    <ligand>
        <name>ATP</name>
        <dbReference type="ChEBI" id="CHEBI:30616"/>
    </ligand>
</feature>
<dbReference type="GO" id="GO:0006508">
    <property type="term" value="P:proteolysis"/>
    <property type="evidence" value="ECO:0007669"/>
    <property type="project" value="UniProtKB-KW"/>
</dbReference>
<dbReference type="PROSITE" id="PS00674">
    <property type="entry name" value="AAA"/>
    <property type="match status" value="1"/>
</dbReference>
<sequence length="630" mass="68614">MKLSWRVILLWTLPALLIGFFFWQGSMGGDPANMSRNTASTRMTYGRFLDYIDAGRVTAVDLYDGGRTAIIEAVDPQLDNRVMRWRVDLPGSAPELVERLRDSDISLDSHPPRNDGALVGILGNLLFPFLLIAGLFFLFRRSNGGVGGGPGQAMNFGKSKARFMMEAKTGIMFDDVAGIDEAKEELQEVVTFLKKPERFTAVGARIPKGVLLVGPPGTGKTLLAKAIAGEAGVPFFSISGSEFVEMFVGVGASRVRDLFKKAKENAPCIIFIDEIDAVGRSRGSGIGGGNDEREQTLNQMLTEMDGFEGNSGIIVIAATNRVDVLDSALLRPGRFDRQVSVDPPDVKGRIAVLEVHARNKKLADEISLDAIARRTPGFTGADLANLLNEAAILTARRRKEAITMLEIDDAVDRVIAGMEGTPLVDGKSKRLIAYHEVGHALIGTLVKAHDPVQKVTLIPRGQAQGLTWFTPSEDQMLISRAQLLARITGALGGRAAEDIIFGEAEVTTGAGNDLQQVTSMARQMVTRFGMSAELGALALENPQGEVFLGGSWGNRSEYSETVSQRIDEQVRTIVEQCYDDAKRMVQDNRAAVDRVVDMLIEKETLDGDEFRQIVAEYTTVPEKEQFVPVL</sequence>
<dbReference type="Pfam" id="PF06480">
    <property type="entry name" value="FtsH_ext"/>
    <property type="match status" value="1"/>
</dbReference>
<dbReference type="PANTHER" id="PTHR23076">
    <property type="entry name" value="METALLOPROTEASE M41 FTSH"/>
    <property type="match status" value="1"/>
</dbReference>
<comment type="subcellular location">
    <subcellularLocation>
        <location evidence="13 15">Cellular thylakoid membrane</location>
        <topology evidence="13 15">Multi-pass membrane protein</topology>
        <orientation evidence="13 15">Stromal side</orientation>
    </subcellularLocation>
</comment>
<dbReference type="EMBL" id="QXHD01000004">
    <property type="protein sequence ID" value="NEZ57461.1"/>
    <property type="molecule type" value="Genomic_DNA"/>
</dbReference>
<feature type="active site" evidence="15">
    <location>
        <position position="436"/>
    </location>
</feature>
<evidence type="ECO:0000256" key="15">
    <source>
        <dbReference type="HAMAP-Rule" id="MF_01458"/>
    </source>
</evidence>
<dbReference type="InterPro" id="IPR003593">
    <property type="entry name" value="AAA+_ATPase"/>
</dbReference>
<keyword evidence="5 15" id="KW-0547">Nucleotide-binding</keyword>
<keyword evidence="3 15" id="KW-0812">Transmembrane</keyword>
<evidence type="ECO:0000256" key="5">
    <source>
        <dbReference type="ARBA" id="ARBA00022741"/>
    </source>
</evidence>
<dbReference type="PANTHER" id="PTHR23076:SF139">
    <property type="entry name" value="ATP-DEPENDENT ZINC METALLOPROTEASE FTSH 2, CHLOROPLASTIC"/>
    <property type="match status" value="1"/>
</dbReference>
<organism evidence="18 19">
    <name type="scientific">Adonisia turfae CCMR0081</name>
    <dbReference type="NCBI Taxonomy" id="2292702"/>
    <lineage>
        <taxon>Bacteria</taxon>
        <taxon>Bacillati</taxon>
        <taxon>Cyanobacteriota</taxon>
        <taxon>Adonisia</taxon>
        <taxon>Adonisia turfae</taxon>
    </lineage>
</organism>
<dbReference type="Pfam" id="PF01434">
    <property type="entry name" value="Peptidase_M41"/>
    <property type="match status" value="1"/>
</dbReference>
<reference evidence="18 19" key="1">
    <citation type="journal article" date="2020" name="Microb. Ecol.">
        <title>Ecogenomics of the Marine Benthic Filamentous Cyanobacterium Adonisia.</title>
        <authorList>
            <person name="Walter J.M."/>
            <person name="Coutinho F.H."/>
            <person name="Leomil L."/>
            <person name="Hargreaves P.I."/>
            <person name="Campeao M.E."/>
            <person name="Vieira V.V."/>
            <person name="Silva B.S."/>
            <person name="Fistarol G.O."/>
            <person name="Salomon P.S."/>
            <person name="Sawabe T."/>
            <person name="Mino S."/>
            <person name="Hosokawa M."/>
            <person name="Miyashita H."/>
            <person name="Maruyama F."/>
            <person name="van Verk M.C."/>
            <person name="Dutilh B.E."/>
            <person name="Thompson C.C."/>
            <person name="Thompson F.L."/>
        </authorList>
    </citation>
    <scope>NUCLEOTIDE SEQUENCE [LARGE SCALE GENOMIC DNA]</scope>
    <source>
        <strain evidence="18 19">CCMR0081</strain>
    </source>
</reference>
<evidence type="ECO:0000259" key="17">
    <source>
        <dbReference type="SMART" id="SM00382"/>
    </source>
</evidence>
<accession>A0A6M0RP55</accession>
<dbReference type="InterPro" id="IPR005936">
    <property type="entry name" value="FtsH"/>
</dbReference>
<feature type="binding site" evidence="15">
    <location>
        <position position="439"/>
    </location>
    <ligand>
        <name>Zn(2+)</name>
        <dbReference type="ChEBI" id="CHEBI:29105"/>
        <note>catalytic</note>
    </ligand>
</feature>
<dbReference type="SUPFAM" id="SSF52540">
    <property type="entry name" value="P-loop containing nucleoside triphosphate hydrolases"/>
    <property type="match status" value="1"/>
</dbReference>
<keyword evidence="19" id="KW-1185">Reference proteome</keyword>
<evidence type="ECO:0000256" key="16">
    <source>
        <dbReference type="RuleBase" id="RU003651"/>
    </source>
</evidence>
<dbReference type="Gene3D" id="3.40.50.300">
    <property type="entry name" value="P-loop containing nucleotide triphosphate hydrolases"/>
    <property type="match status" value="1"/>
</dbReference>
<dbReference type="Gene3D" id="1.20.58.760">
    <property type="entry name" value="Peptidase M41"/>
    <property type="match status" value="1"/>
</dbReference>
<gene>
    <name evidence="18" type="primary">hflB</name>
    <name evidence="15" type="synonym">ftsH</name>
    <name evidence="18" type="ORF">DXZ20_17625</name>
</gene>
<dbReference type="NCBIfam" id="TIGR01241">
    <property type="entry name" value="FtsH_fam"/>
    <property type="match status" value="1"/>
</dbReference>
<dbReference type="InterPro" id="IPR027417">
    <property type="entry name" value="P-loop_NTPase"/>
</dbReference>
<comment type="function">
    <text evidence="15">Acts as a processive, ATP-dependent zinc metallopeptidase for both cytoplasmic and membrane proteins. Plays a role in the quality control of integral membrane proteins.</text>
</comment>
<dbReference type="GO" id="GO:0030163">
    <property type="term" value="P:protein catabolic process"/>
    <property type="evidence" value="ECO:0007669"/>
    <property type="project" value="UniProtKB-UniRule"/>
</dbReference>
<dbReference type="GO" id="GO:0004222">
    <property type="term" value="F:metalloendopeptidase activity"/>
    <property type="evidence" value="ECO:0007669"/>
    <property type="project" value="InterPro"/>
</dbReference>
<evidence type="ECO:0000256" key="4">
    <source>
        <dbReference type="ARBA" id="ARBA00022723"/>
    </source>
</evidence>
<comment type="similarity">
    <text evidence="1 15">In the C-terminal section; belongs to the peptidase M41 family.</text>
</comment>
<keyword evidence="6 15" id="KW-0378">Hydrolase</keyword>
<evidence type="ECO:0000256" key="14">
    <source>
        <dbReference type="ARBA" id="ARBA00061570"/>
    </source>
</evidence>
<dbReference type="InterPro" id="IPR003959">
    <property type="entry name" value="ATPase_AAA_core"/>
</dbReference>
<keyword evidence="9 15" id="KW-1133">Transmembrane helix</keyword>
<dbReference type="InterPro" id="IPR000642">
    <property type="entry name" value="Peptidase_M41"/>
</dbReference>
<dbReference type="EC" id="3.4.24.-" evidence="15"/>
<evidence type="ECO:0000256" key="10">
    <source>
        <dbReference type="ARBA" id="ARBA00023049"/>
    </source>
</evidence>
<dbReference type="AlphaFoldDB" id="A0A6M0RP55"/>
<comment type="cofactor">
    <cofactor evidence="15">
        <name>Zn(2+)</name>
        <dbReference type="ChEBI" id="CHEBI:29105"/>
    </cofactor>
    <text evidence="15">Binds 1 zinc ion per subunit.</text>
</comment>
<comment type="caution">
    <text evidence="15">Lacks conserved residue(s) required for the propagation of feature annotation.</text>
</comment>
<evidence type="ECO:0000256" key="12">
    <source>
        <dbReference type="ARBA" id="ARBA00023136"/>
    </source>
</evidence>
<dbReference type="InterPro" id="IPR011546">
    <property type="entry name" value="Pept_M41_FtsH_extracell"/>
</dbReference>
<feature type="binding site" evidence="15">
    <location>
        <position position="435"/>
    </location>
    <ligand>
        <name>Zn(2+)</name>
        <dbReference type="ChEBI" id="CHEBI:29105"/>
        <note>catalytic</note>
    </ligand>
</feature>
<keyword evidence="11 15" id="KW-0793">Thylakoid</keyword>
<dbReference type="Gene3D" id="1.10.8.60">
    <property type="match status" value="1"/>
</dbReference>
<evidence type="ECO:0000256" key="11">
    <source>
        <dbReference type="ARBA" id="ARBA00023078"/>
    </source>
</evidence>
<feature type="domain" description="AAA+ ATPase" evidence="17">
    <location>
        <begin position="206"/>
        <end position="345"/>
    </location>
</feature>
<dbReference type="RefSeq" id="WP_163699552.1">
    <property type="nucleotide sequence ID" value="NZ_QXHD01000004.1"/>
</dbReference>
<dbReference type="SMART" id="SM00382">
    <property type="entry name" value="AAA"/>
    <property type="match status" value="1"/>
</dbReference>
<evidence type="ECO:0000313" key="18">
    <source>
        <dbReference type="EMBL" id="NEZ57461.1"/>
    </source>
</evidence>
<dbReference type="Pfam" id="PF17862">
    <property type="entry name" value="AAA_lid_3"/>
    <property type="match status" value="1"/>
</dbReference>
<keyword evidence="8 15" id="KW-0067">ATP-binding</keyword>
<dbReference type="FunFam" id="1.10.8.60:FF:000001">
    <property type="entry name" value="ATP-dependent zinc metalloprotease FtsH"/>
    <property type="match status" value="1"/>
</dbReference>
<dbReference type="FunFam" id="3.40.50.300:FF:000001">
    <property type="entry name" value="ATP-dependent zinc metalloprotease FtsH"/>
    <property type="match status" value="1"/>
</dbReference>
<keyword evidence="2 15" id="KW-0645">Protease</keyword>
<keyword evidence="10 15" id="KW-0482">Metalloprotease</keyword>
<feature type="binding site" evidence="15">
    <location>
        <position position="513"/>
    </location>
    <ligand>
        <name>Zn(2+)</name>
        <dbReference type="ChEBI" id="CHEBI:29105"/>
        <note>catalytic</note>
    </ligand>
</feature>
<evidence type="ECO:0000256" key="9">
    <source>
        <dbReference type="ARBA" id="ARBA00022989"/>
    </source>
</evidence>
<protein>
    <recommendedName>
        <fullName evidence="15">ATP-dependent zinc metalloprotease FtsH</fullName>
        <ecNumber evidence="15">3.4.24.-</ecNumber>
    </recommendedName>
</protein>
<dbReference type="GO" id="GO:0031676">
    <property type="term" value="C:plasma membrane-derived thylakoid membrane"/>
    <property type="evidence" value="ECO:0007669"/>
    <property type="project" value="UniProtKB-SubCell"/>
</dbReference>
<dbReference type="GO" id="GO:0016887">
    <property type="term" value="F:ATP hydrolysis activity"/>
    <property type="evidence" value="ECO:0007669"/>
    <property type="project" value="UniProtKB-UniRule"/>
</dbReference>
<dbReference type="InterPro" id="IPR003960">
    <property type="entry name" value="ATPase_AAA_CS"/>
</dbReference>
<comment type="similarity">
    <text evidence="14 15">In the central section; belongs to the AAA ATPase family.</text>
</comment>
<keyword evidence="4 15" id="KW-0479">Metal-binding</keyword>
<dbReference type="SUPFAM" id="SSF140990">
    <property type="entry name" value="FtsH protease domain-like"/>
    <property type="match status" value="1"/>
</dbReference>